<dbReference type="HOGENOM" id="CLU_2052160_0_0_1"/>
<protein>
    <submittedName>
        <fullName evidence="1 2">Uncharacterized protein</fullName>
    </submittedName>
</protein>
<organism evidence="2 3">
    <name type="scientific">Helobdella robusta</name>
    <name type="common">Californian leech</name>
    <dbReference type="NCBI Taxonomy" id="6412"/>
    <lineage>
        <taxon>Eukaryota</taxon>
        <taxon>Metazoa</taxon>
        <taxon>Spiralia</taxon>
        <taxon>Lophotrochozoa</taxon>
        <taxon>Annelida</taxon>
        <taxon>Clitellata</taxon>
        <taxon>Hirudinea</taxon>
        <taxon>Rhynchobdellida</taxon>
        <taxon>Glossiphoniidae</taxon>
        <taxon>Helobdella</taxon>
    </lineage>
</organism>
<reference evidence="2" key="3">
    <citation type="submission" date="2015-06" db="UniProtKB">
        <authorList>
            <consortium name="EnsemblMetazoa"/>
        </authorList>
    </citation>
    <scope>IDENTIFICATION</scope>
</reference>
<name>T1FFU1_HELRO</name>
<dbReference type="Proteomes" id="UP000015101">
    <property type="component" value="Unassembled WGS sequence"/>
</dbReference>
<dbReference type="InParanoid" id="T1FFU1"/>
<evidence type="ECO:0000313" key="2">
    <source>
        <dbReference type="EnsemblMetazoa" id="HelroP180363"/>
    </source>
</evidence>
<dbReference type="EMBL" id="AMQM01007176">
    <property type="status" value="NOT_ANNOTATED_CDS"/>
    <property type="molecule type" value="Genomic_DNA"/>
</dbReference>
<dbReference type="GeneID" id="20207690"/>
<keyword evidence="3" id="KW-1185">Reference proteome</keyword>
<gene>
    <name evidence="2" type="primary">20207690</name>
    <name evidence="1" type="ORF">HELRODRAFT_180363</name>
</gene>
<dbReference type="RefSeq" id="XP_009027926.1">
    <property type="nucleotide sequence ID" value="XM_009029678.1"/>
</dbReference>
<dbReference type="CTD" id="20207690"/>
<dbReference type="EMBL" id="KB097579">
    <property type="protein sequence ID" value="ESN93954.1"/>
    <property type="molecule type" value="Genomic_DNA"/>
</dbReference>
<reference evidence="3" key="1">
    <citation type="submission" date="2012-12" db="EMBL/GenBank/DDBJ databases">
        <authorList>
            <person name="Hellsten U."/>
            <person name="Grimwood J."/>
            <person name="Chapman J.A."/>
            <person name="Shapiro H."/>
            <person name="Aerts A."/>
            <person name="Otillar R.P."/>
            <person name="Terry A.Y."/>
            <person name="Boore J.L."/>
            <person name="Simakov O."/>
            <person name="Marletaz F."/>
            <person name="Cho S.-J."/>
            <person name="Edsinger-Gonzales E."/>
            <person name="Havlak P."/>
            <person name="Kuo D.-H."/>
            <person name="Larsson T."/>
            <person name="Lv J."/>
            <person name="Arendt D."/>
            <person name="Savage R."/>
            <person name="Osoegawa K."/>
            <person name="de Jong P."/>
            <person name="Lindberg D.R."/>
            <person name="Seaver E.C."/>
            <person name="Weisblat D.A."/>
            <person name="Putnam N.H."/>
            <person name="Grigoriev I.V."/>
            <person name="Rokhsar D.S."/>
        </authorList>
    </citation>
    <scope>NUCLEOTIDE SEQUENCE</scope>
</reference>
<dbReference type="KEGG" id="hro:HELRODRAFT_180363"/>
<evidence type="ECO:0000313" key="1">
    <source>
        <dbReference type="EMBL" id="ESN93954.1"/>
    </source>
</evidence>
<dbReference type="AlphaFoldDB" id="T1FFU1"/>
<evidence type="ECO:0000313" key="3">
    <source>
        <dbReference type="Proteomes" id="UP000015101"/>
    </source>
</evidence>
<reference evidence="1 3" key="2">
    <citation type="journal article" date="2013" name="Nature">
        <title>Insights into bilaterian evolution from three spiralian genomes.</title>
        <authorList>
            <person name="Simakov O."/>
            <person name="Marletaz F."/>
            <person name="Cho S.J."/>
            <person name="Edsinger-Gonzales E."/>
            <person name="Havlak P."/>
            <person name="Hellsten U."/>
            <person name="Kuo D.H."/>
            <person name="Larsson T."/>
            <person name="Lv J."/>
            <person name="Arendt D."/>
            <person name="Savage R."/>
            <person name="Osoegawa K."/>
            <person name="de Jong P."/>
            <person name="Grimwood J."/>
            <person name="Chapman J.A."/>
            <person name="Shapiro H."/>
            <person name="Aerts A."/>
            <person name="Otillar R.P."/>
            <person name="Terry A.Y."/>
            <person name="Boore J.L."/>
            <person name="Grigoriev I.V."/>
            <person name="Lindberg D.R."/>
            <person name="Seaver E.C."/>
            <person name="Weisblat D.A."/>
            <person name="Putnam N.H."/>
            <person name="Rokhsar D.S."/>
        </authorList>
    </citation>
    <scope>NUCLEOTIDE SEQUENCE</scope>
</reference>
<sequence>MTSPTDKGDPWRSCILRPMDEPITGKPPLSCFNNQPVLMLECLRGPWKDVGQYSLVSAESQMLPKSTNMGVTIGTPAPIFFRVTDFKIPGETYWSAVCDESIGNMRLRCLTNMLSKHVEI</sequence>
<proteinExistence type="predicted"/>
<accession>T1FFU1</accession>
<dbReference type="EnsemblMetazoa" id="HelroT180363">
    <property type="protein sequence ID" value="HelroP180363"/>
    <property type="gene ID" value="HelroG180363"/>
</dbReference>